<organism evidence="2 3">
    <name type="scientific">Diplodia corticola</name>
    <dbReference type="NCBI Taxonomy" id="236234"/>
    <lineage>
        <taxon>Eukaryota</taxon>
        <taxon>Fungi</taxon>
        <taxon>Dikarya</taxon>
        <taxon>Ascomycota</taxon>
        <taxon>Pezizomycotina</taxon>
        <taxon>Dothideomycetes</taxon>
        <taxon>Dothideomycetes incertae sedis</taxon>
        <taxon>Botryosphaeriales</taxon>
        <taxon>Botryosphaeriaceae</taxon>
        <taxon>Diplodia</taxon>
    </lineage>
</organism>
<dbReference type="GeneID" id="31012415"/>
<comment type="caution">
    <text evidence="2">The sequence shown here is derived from an EMBL/GenBank/DDBJ whole genome shotgun (WGS) entry which is preliminary data.</text>
</comment>
<accession>A0A1J9S2J4</accession>
<sequence length="303" mass="33324">MSTTTTTATTNHRQPPHQIQLRAPSPPPPTNKLPSSTPPTTTTLFDRLPTELRLQIYDLLFPDKPIPAANAVNTGDSSVLRRDGTSSSGTTALLRLSRAIHDEASAVLYARCPFEVRLHPGGVALARGRQLTHADFDFGKRGGPCKVYANYFDGIGGCDGGVLARARRLDVKVVAWVQHGVFEHVCAYVRHFVERVVRAQAQQFQLGAGAGDDGNDNVATLLDLRLSVEWHNGTTNFPVTHPTPQMARQLLEPFIKHVRVWRSLDVGNVGTPRYFFGAPALAAAEESEYRALKEELRDSMLLR</sequence>
<protein>
    <submittedName>
        <fullName evidence="2">Uncharacterized protein</fullName>
    </submittedName>
</protein>
<gene>
    <name evidence="2" type="ORF">BKCO1_20000122</name>
</gene>
<keyword evidence="3" id="KW-1185">Reference proteome</keyword>
<evidence type="ECO:0000313" key="3">
    <source>
        <dbReference type="Proteomes" id="UP000183809"/>
    </source>
</evidence>
<evidence type="ECO:0000313" key="2">
    <source>
        <dbReference type="EMBL" id="OJD34791.1"/>
    </source>
</evidence>
<dbReference type="RefSeq" id="XP_020131051.1">
    <property type="nucleotide sequence ID" value="XM_020272156.1"/>
</dbReference>
<evidence type="ECO:0000256" key="1">
    <source>
        <dbReference type="SAM" id="MobiDB-lite"/>
    </source>
</evidence>
<dbReference type="AlphaFoldDB" id="A0A1J9S2J4"/>
<feature type="compositionally biased region" description="Low complexity" evidence="1">
    <location>
        <begin position="1"/>
        <end position="10"/>
    </location>
</feature>
<dbReference type="EMBL" id="MNUE01000020">
    <property type="protein sequence ID" value="OJD34791.1"/>
    <property type="molecule type" value="Genomic_DNA"/>
</dbReference>
<proteinExistence type="predicted"/>
<reference evidence="2 3" key="1">
    <citation type="submission" date="2016-10" db="EMBL/GenBank/DDBJ databases">
        <title>Proteomics and genomics reveal pathogen-plant mechanisms compatible with a hemibiotrophic lifestyle of Diplodia corticola.</title>
        <authorList>
            <person name="Fernandes I."/>
            <person name="De Jonge R."/>
            <person name="Van De Peer Y."/>
            <person name="Devreese B."/>
            <person name="Alves A."/>
            <person name="Esteves A.C."/>
        </authorList>
    </citation>
    <scope>NUCLEOTIDE SEQUENCE [LARGE SCALE GENOMIC DNA]</scope>
    <source>
        <strain evidence="2 3">CBS 112549</strain>
    </source>
</reference>
<name>A0A1J9S2J4_9PEZI</name>
<feature type="compositionally biased region" description="Low complexity" evidence="1">
    <location>
        <begin position="32"/>
        <end position="42"/>
    </location>
</feature>
<dbReference type="OrthoDB" id="62952at2759"/>
<dbReference type="Proteomes" id="UP000183809">
    <property type="component" value="Unassembled WGS sequence"/>
</dbReference>
<feature type="region of interest" description="Disordered" evidence="1">
    <location>
        <begin position="1"/>
        <end position="42"/>
    </location>
</feature>